<evidence type="ECO:0000313" key="5">
    <source>
        <dbReference type="Proteomes" id="UP001530293"/>
    </source>
</evidence>
<keyword evidence="2" id="KW-1133">Transmembrane helix</keyword>
<feature type="region of interest" description="Disordered" evidence="1">
    <location>
        <begin position="568"/>
        <end position="594"/>
    </location>
</feature>
<evidence type="ECO:0000256" key="2">
    <source>
        <dbReference type="SAM" id="Phobius"/>
    </source>
</evidence>
<keyword evidence="5" id="KW-1185">Reference proteome</keyword>
<evidence type="ECO:0000256" key="1">
    <source>
        <dbReference type="SAM" id="MobiDB-lite"/>
    </source>
</evidence>
<feature type="signal peptide" evidence="3">
    <location>
        <begin position="1"/>
        <end position="25"/>
    </location>
</feature>
<feature type="chain" id="PRO_5044870581" evidence="3">
    <location>
        <begin position="26"/>
        <end position="631"/>
    </location>
</feature>
<keyword evidence="3" id="KW-0732">Signal</keyword>
<feature type="region of interest" description="Disordered" evidence="1">
    <location>
        <begin position="166"/>
        <end position="188"/>
    </location>
</feature>
<keyword evidence="2" id="KW-0472">Membrane</keyword>
<gene>
    <name evidence="4" type="ORF">ACHAWU_001242</name>
</gene>
<accession>A0ABD3MFZ9</accession>
<comment type="caution">
    <text evidence="4">The sequence shown here is derived from an EMBL/GenBank/DDBJ whole genome shotgun (WGS) entry which is preliminary data.</text>
</comment>
<organism evidence="4 5">
    <name type="scientific">Discostella pseudostelligera</name>
    <dbReference type="NCBI Taxonomy" id="259834"/>
    <lineage>
        <taxon>Eukaryota</taxon>
        <taxon>Sar</taxon>
        <taxon>Stramenopiles</taxon>
        <taxon>Ochrophyta</taxon>
        <taxon>Bacillariophyta</taxon>
        <taxon>Coscinodiscophyceae</taxon>
        <taxon>Thalassiosirophycidae</taxon>
        <taxon>Stephanodiscales</taxon>
        <taxon>Stephanodiscaceae</taxon>
        <taxon>Discostella</taxon>
    </lineage>
</organism>
<evidence type="ECO:0000256" key="3">
    <source>
        <dbReference type="SAM" id="SignalP"/>
    </source>
</evidence>
<feature type="region of interest" description="Disordered" evidence="1">
    <location>
        <begin position="454"/>
        <end position="493"/>
    </location>
</feature>
<feature type="transmembrane region" description="Helical" evidence="2">
    <location>
        <begin position="387"/>
        <end position="408"/>
    </location>
</feature>
<sequence length="631" mass="68840">MRHCSRHPSLVVLLTLLRSLPTTGAGAGAGANVFQDDTAAAGADAWGGGPGGGNNNVADDDGGAYIDIPYGCQGQDLNGKQLSDCIDQWYTDYYADGEIPEDCVKLSGLELHNCVELYLASLSASPTLLPTPSPTLVFVEEPQTPPPSEDEIYHTAALPYDVTTMVELPSGSNSPDETSKEDDEKDQESTIVYVNDYVELGNFDMSITIYSSPRTSSRRLRSLQHDDGDTFSQHELDATKLYLQQVYQERFPDLNVNALQLRFTDGGETVFSQGVIRHSKFNGTVGFESASPSEEELESATLDAFVGKSNKKDFLELFHSAFTEGENVESSSNTRVKVTSLYDVSVQKALENDDESTQGADVVTEGVPTTENSQQTVQGNSSGNSNLIVTVVCVVVVAVVLLLGSVYFRGRRLEQQKARSNLKYAKYDDEKGAVEKLDNDEEKLFQYDMNDITMECTNSGGKENNSEEESIQSSLSSNLADEAEQSNLEQPYPLEISPSDLEEINNQSLRHHSGLVLSQDEQDGNASTTWTFTAVGADIDNCSQGGASIGYSVGGVSDIIRNMKDFDEMEESNEPSSGAYDEGKGRSNQEVECEDDQLSFLGSVNSNPEDRRQIDSFIKEILSRDDLDADE</sequence>
<protein>
    <submittedName>
        <fullName evidence="4">Uncharacterized protein</fullName>
    </submittedName>
</protein>
<evidence type="ECO:0000313" key="4">
    <source>
        <dbReference type="EMBL" id="KAL3761726.1"/>
    </source>
</evidence>
<reference evidence="4 5" key="1">
    <citation type="submission" date="2024-10" db="EMBL/GenBank/DDBJ databases">
        <title>Updated reference genomes for cyclostephanoid diatoms.</title>
        <authorList>
            <person name="Roberts W.R."/>
            <person name="Alverson A.J."/>
        </authorList>
    </citation>
    <scope>NUCLEOTIDE SEQUENCE [LARGE SCALE GENOMIC DNA]</scope>
    <source>
        <strain evidence="4 5">AJA232-27</strain>
    </source>
</reference>
<keyword evidence="2" id="KW-0812">Transmembrane</keyword>
<dbReference type="AlphaFoldDB" id="A0ABD3MFZ9"/>
<dbReference type="EMBL" id="JALLBG020000147">
    <property type="protein sequence ID" value="KAL3761726.1"/>
    <property type="molecule type" value="Genomic_DNA"/>
</dbReference>
<proteinExistence type="predicted"/>
<dbReference type="Proteomes" id="UP001530293">
    <property type="component" value="Unassembled WGS sequence"/>
</dbReference>
<name>A0ABD3MFZ9_9STRA</name>